<dbReference type="SMART" id="SM00355">
    <property type="entry name" value="ZnF_C2H2"/>
    <property type="match status" value="2"/>
</dbReference>
<dbReference type="Proteomes" id="UP000601435">
    <property type="component" value="Unassembled WGS sequence"/>
</dbReference>
<dbReference type="InterPro" id="IPR043502">
    <property type="entry name" value="DNA/RNA_pol_sf"/>
</dbReference>
<keyword evidence="1" id="KW-0479">Metal-binding</keyword>
<feature type="non-terminal residue" evidence="3">
    <location>
        <position position="1"/>
    </location>
</feature>
<name>A0A813AUF1_9DINO</name>
<reference evidence="3" key="1">
    <citation type="submission" date="2021-02" db="EMBL/GenBank/DDBJ databases">
        <authorList>
            <person name="Dougan E. K."/>
            <person name="Rhodes N."/>
            <person name="Thang M."/>
            <person name="Chan C."/>
        </authorList>
    </citation>
    <scope>NUCLEOTIDE SEQUENCE</scope>
</reference>
<dbReference type="OrthoDB" id="409507at2759"/>
<dbReference type="PROSITE" id="PS50157">
    <property type="entry name" value="ZINC_FINGER_C2H2_2"/>
    <property type="match status" value="1"/>
</dbReference>
<evidence type="ECO:0000259" key="2">
    <source>
        <dbReference type="PROSITE" id="PS50157"/>
    </source>
</evidence>
<accession>A0A813AUF1</accession>
<dbReference type="InterPro" id="IPR013087">
    <property type="entry name" value="Znf_C2H2_type"/>
</dbReference>
<feature type="non-terminal residue" evidence="3">
    <location>
        <position position="501"/>
    </location>
</feature>
<protein>
    <submittedName>
        <fullName evidence="3">HCN2 protein</fullName>
    </submittedName>
</protein>
<proteinExistence type="predicted"/>
<evidence type="ECO:0000313" key="4">
    <source>
        <dbReference type="Proteomes" id="UP000601435"/>
    </source>
</evidence>
<dbReference type="EMBL" id="CAJNJA010063877">
    <property type="protein sequence ID" value="CAE7880768.1"/>
    <property type="molecule type" value="Genomic_DNA"/>
</dbReference>
<evidence type="ECO:0000313" key="3">
    <source>
        <dbReference type="EMBL" id="CAE7880768.1"/>
    </source>
</evidence>
<dbReference type="PANTHER" id="PTHR47027">
    <property type="entry name" value="REVERSE TRANSCRIPTASE DOMAIN-CONTAINING PROTEIN"/>
    <property type="match status" value="1"/>
</dbReference>
<comment type="caution">
    <text evidence="3">The sequence shown here is derived from an EMBL/GenBank/DDBJ whole genome shotgun (WGS) entry which is preliminary data.</text>
</comment>
<dbReference type="SUPFAM" id="SSF56672">
    <property type="entry name" value="DNA/RNA polymerases"/>
    <property type="match status" value="1"/>
</dbReference>
<sequence length="501" mass="57010">DNIAMAASSLAWVSQQALCQDSPALPHEWSIVQLAWLPKPNKTPTCPEHLRSIGLLSADSKGFLLILRREITPFIREALTDVPQYAYRPQAGTLDALLRSSLHCTEVRDLMSQHQIDHTSKLVFRFTWQTSLCRLCRRLDAVLGDGWSRRHLSIFADDTHGSWIIRNERELCDSVQHLRVLIDTLESMGLQINYTKSQIVIQLRGQLVAKMQKKFFKQRHGVQCLRIQADQDIYLPCVDRLDYLGIVLSYSGFESQTVQLRAQKADNAFRQLRKPLRSRSALSTGHRVRPYRAIVLSSLVYGLVGVGVTVEVVRKVSSTVAGHMRKILRIYEHGISNAEVLRRACIDPIAILLTGVQRLGRSIALDCFRSQGLKQTEMHRVRDILEQLSAHAAQPEGTHILYVRKAEVGEIACPECGTYFGTREGLSQHIKKKHPDIAHRSKLVFDRESHTLFGIPMCRFCHLRLHDWSSITKHIQDGHCRWVKEKIAEGHASTELLQLIK</sequence>
<dbReference type="PROSITE" id="PS00028">
    <property type="entry name" value="ZINC_FINGER_C2H2_1"/>
    <property type="match status" value="1"/>
</dbReference>
<keyword evidence="4" id="KW-1185">Reference proteome</keyword>
<evidence type="ECO:0000256" key="1">
    <source>
        <dbReference type="PROSITE-ProRule" id="PRU00042"/>
    </source>
</evidence>
<dbReference type="Gene3D" id="3.30.160.60">
    <property type="entry name" value="Classic Zinc Finger"/>
    <property type="match status" value="1"/>
</dbReference>
<dbReference type="AlphaFoldDB" id="A0A813AUF1"/>
<dbReference type="GO" id="GO:0008270">
    <property type="term" value="F:zinc ion binding"/>
    <property type="evidence" value="ECO:0007669"/>
    <property type="project" value="UniProtKB-KW"/>
</dbReference>
<gene>
    <name evidence="3" type="primary">HCN2</name>
    <name evidence="3" type="ORF">SNEC2469_LOCUS28912</name>
</gene>
<organism evidence="3 4">
    <name type="scientific">Symbiodinium necroappetens</name>
    <dbReference type="NCBI Taxonomy" id="1628268"/>
    <lineage>
        <taxon>Eukaryota</taxon>
        <taxon>Sar</taxon>
        <taxon>Alveolata</taxon>
        <taxon>Dinophyceae</taxon>
        <taxon>Suessiales</taxon>
        <taxon>Symbiodiniaceae</taxon>
        <taxon>Symbiodinium</taxon>
    </lineage>
</organism>
<dbReference type="PANTHER" id="PTHR47027:SF20">
    <property type="entry name" value="REVERSE TRANSCRIPTASE-LIKE PROTEIN WITH RNA-DIRECTED DNA POLYMERASE DOMAIN"/>
    <property type="match status" value="1"/>
</dbReference>
<keyword evidence="1" id="KW-0863">Zinc-finger</keyword>
<feature type="domain" description="C2H2-type" evidence="2">
    <location>
        <begin position="411"/>
        <end position="434"/>
    </location>
</feature>
<keyword evidence="1" id="KW-0862">Zinc</keyword>